<keyword evidence="3" id="KW-1185">Reference proteome</keyword>
<proteinExistence type="predicted"/>
<keyword evidence="1" id="KW-0732">Signal</keyword>
<dbReference type="AlphaFoldDB" id="A0A4Z1PRF7"/>
<evidence type="ECO:0000313" key="3">
    <source>
        <dbReference type="Proteomes" id="UP000298493"/>
    </source>
</evidence>
<dbReference type="EMBL" id="SNSC02000002">
    <property type="protein sequence ID" value="TID26715.1"/>
    <property type="molecule type" value="Genomic_DNA"/>
</dbReference>
<name>A0A4Z1PRF7_9PEZI</name>
<feature type="signal peptide" evidence="1">
    <location>
        <begin position="1"/>
        <end position="20"/>
    </location>
</feature>
<feature type="chain" id="PRO_5021433849" evidence="1">
    <location>
        <begin position="21"/>
        <end position="148"/>
    </location>
</feature>
<reference evidence="2 3" key="1">
    <citation type="submission" date="2019-04" db="EMBL/GenBank/DDBJ databases">
        <title>High contiguity whole genome sequence and gene annotation resource for two Venturia nashicola isolates.</title>
        <authorList>
            <person name="Prokchorchik M."/>
            <person name="Won K."/>
            <person name="Lee Y."/>
            <person name="Choi E.D."/>
            <person name="Segonzac C."/>
            <person name="Sohn K.H."/>
        </authorList>
    </citation>
    <scope>NUCLEOTIDE SEQUENCE [LARGE SCALE GENOMIC DNA]</scope>
    <source>
        <strain evidence="2 3">PRI2</strain>
    </source>
</reference>
<evidence type="ECO:0000313" key="2">
    <source>
        <dbReference type="EMBL" id="TID26715.1"/>
    </source>
</evidence>
<gene>
    <name evidence="2" type="ORF">E6O75_ATG01208</name>
</gene>
<comment type="caution">
    <text evidence="2">The sequence shown here is derived from an EMBL/GenBank/DDBJ whole genome shotgun (WGS) entry which is preliminary data.</text>
</comment>
<sequence>MRPHLPLFSSALIFTSLVFAQNNGPTLALRSPSTPTIAIVDITVTQTIEITDYPTDATGLIYDTSPVTSNTAAGTPMAMPTSVFITAPSNSTKPTLATAAAGNGFANKTGAAKPPATTKSLGISALDVRISPMWQGLLGVAVVAVVLC</sequence>
<organism evidence="2 3">
    <name type="scientific">Venturia nashicola</name>
    <dbReference type="NCBI Taxonomy" id="86259"/>
    <lineage>
        <taxon>Eukaryota</taxon>
        <taxon>Fungi</taxon>
        <taxon>Dikarya</taxon>
        <taxon>Ascomycota</taxon>
        <taxon>Pezizomycotina</taxon>
        <taxon>Dothideomycetes</taxon>
        <taxon>Pleosporomycetidae</taxon>
        <taxon>Venturiales</taxon>
        <taxon>Venturiaceae</taxon>
        <taxon>Venturia</taxon>
    </lineage>
</organism>
<dbReference type="Proteomes" id="UP000298493">
    <property type="component" value="Unassembled WGS sequence"/>
</dbReference>
<accession>A0A4Z1PRF7</accession>
<evidence type="ECO:0000256" key="1">
    <source>
        <dbReference type="SAM" id="SignalP"/>
    </source>
</evidence>
<protein>
    <submittedName>
        <fullName evidence="2">Uncharacterized protein</fullName>
    </submittedName>
</protein>